<comment type="similarity">
    <text evidence="2 5">Belongs to the RecX family.</text>
</comment>
<evidence type="ECO:0000256" key="3">
    <source>
        <dbReference type="ARBA" id="ARBA00018111"/>
    </source>
</evidence>
<dbReference type="InterPro" id="IPR053924">
    <property type="entry name" value="RecX_HTH_2nd"/>
</dbReference>
<dbReference type="Pfam" id="PF21981">
    <property type="entry name" value="RecX_HTH3"/>
    <property type="match status" value="1"/>
</dbReference>
<dbReference type="InterPro" id="IPR003783">
    <property type="entry name" value="Regulatory_RecX"/>
</dbReference>
<evidence type="ECO:0000256" key="2">
    <source>
        <dbReference type="ARBA" id="ARBA00009695"/>
    </source>
</evidence>
<dbReference type="InterPro" id="IPR036388">
    <property type="entry name" value="WH-like_DNA-bd_sf"/>
</dbReference>
<reference evidence="8 9" key="1">
    <citation type="submission" date="2017-09" db="EMBL/GenBank/DDBJ databases">
        <title>Depth-based differentiation of microbial function through sediment-hosted aquifers and enrichment of novel symbionts in the deep terrestrial subsurface.</title>
        <authorList>
            <person name="Probst A.J."/>
            <person name="Ladd B."/>
            <person name="Jarett J.K."/>
            <person name="Geller-Mcgrath D.E."/>
            <person name="Sieber C.M."/>
            <person name="Emerson J.B."/>
            <person name="Anantharaman K."/>
            <person name="Thomas B.C."/>
            <person name="Malmstrom R."/>
            <person name="Stieglmeier M."/>
            <person name="Klingl A."/>
            <person name="Woyke T."/>
            <person name="Ryan C.M."/>
            <person name="Banfield J.F."/>
        </authorList>
    </citation>
    <scope>NUCLEOTIDE SEQUENCE [LARGE SCALE GENOMIC DNA]</scope>
    <source>
        <strain evidence="8">CG10_big_fil_rev_8_21_14_0_10_32_10</strain>
    </source>
</reference>
<organism evidence="8 9">
    <name type="scientific">candidate division WWE3 bacterium CG10_big_fil_rev_8_21_14_0_10_32_10</name>
    <dbReference type="NCBI Taxonomy" id="1975090"/>
    <lineage>
        <taxon>Bacteria</taxon>
        <taxon>Katanobacteria</taxon>
    </lineage>
</organism>
<proteinExistence type="inferred from homology"/>
<accession>A0A2H0RAM2</accession>
<dbReference type="Pfam" id="PF02631">
    <property type="entry name" value="RecX_HTH2"/>
    <property type="match status" value="1"/>
</dbReference>
<comment type="caution">
    <text evidence="8">The sequence shown here is derived from an EMBL/GenBank/DDBJ whole genome shotgun (WGS) entry which is preliminary data.</text>
</comment>
<keyword evidence="4 5" id="KW-0963">Cytoplasm</keyword>
<dbReference type="GO" id="GO:0006282">
    <property type="term" value="P:regulation of DNA repair"/>
    <property type="evidence" value="ECO:0007669"/>
    <property type="project" value="UniProtKB-UniRule"/>
</dbReference>
<comment type="subcellular location">
    <subcellularLocation>
        <location evidence="1 5">Cytoplasm</location>
    </subcellularLocation>
</comment>
<name>A0A2H0RAM2_UNCKA</name>
<dbReference type="GO" id="GO:0005737">
    <property type="term" value="C:cytoplasm"/>
    <property type="evidence" value="ECO:0007669"/>
    <property type="project" value="UniProtKB-SubCell"/>
</dbReference>
<feature type="domain" description="RecX second three-helical" evidence="6">
    <location>
        <begin position="130"/>
        <end position="170"/>
    </location>
</feature>
<comment type="function">
    <text evidence="5">Modulates RecA activity.</text>
</comment>
<dbReference type="InterPro" id="IPR053925">
    <property type="entry name" value="RecX_HTH_3rd"/>
</dbReference>
<feature type="domain" description="RecX third three-helical" evidence="7">
    <location>
        <begin position="183"/>
        <end position="219"/>
    </location>
</feature>
<evidence type="ECO:0000256" key="1">
    <source>
        <dbReference type="ARBA" id="ARBA00004496"/>
    </source>
</evidence>
<evidence type="ECO:0000259" key="6">
    <source>
        <dbReference type="Pfam" id="PF02631"/>
    </source>
</evidence>
<evidence type="ECO:0000313" key="8">
    <source>
        <dbReference type="EMBL" id="PIR43527.1"/>
    </source>
</evidence>
<dbReference type="PANTHER" id="PTHR33602">
    <property type="entry name" value="REGULATORY PROTEIN RECX FAMILY PROTEIN"/>
    <property type="match status" value="1"/>
</dbReference>
<dbReference type="EMBL" id="PCXU01000020">
    <property type="protein sequence ID" value="PIR43527.1"/>
    <property type="molecule type" value="Genomic_DNA"/>
</dbReference>
<evidence type="ECO:0000313" key="9">
    <source>
        <dbReference type="Proteomes" id="UP000230214"/>
    </source>
</evidence>
<dbReference type="HAMAP" id="MF_01114">
    <property type="entry name" value="RecX"/>
    <property type="match status" value="1"/>
</dbReference>
<evidence type="ECO:0000256" key="4">
    <source>
        <dbReference type="ARBA" id="ARBA00022490"/>
    </source>
</evidence>
<dbReference type="AlphaFoldDB" id="A0A2H0RAM2"/>
<dbReference type="Proteomes" id="UP000230214">
    <property type="component" value="Unassembled WGS sequence"/>
</dbReference>
<gene>
    <name evidence="5" type="primary">recX</name>
    <name evidence="8" type="ORF">COV24_02345</name>
</gene>
<dbReference type="PANTHER" id="PTHR33602:SF1">
    <property type="entry name" value="REGULATORY PROTEIN RECX FAMILY PROTEIN"/>
    <property type="match status" value="1"/>
</dbReference>
<dbReference type="Gene3D" id="1.10.10.10">
    <property type="entry name" value="Winged helix-like DNA-binding domain superfamily/Winged helix DNA-binding domain"/>
    <property type="match status" value="3"/>
</dbReference>
<evidence type="ECO:0000256" key="5">
    <source>
        <dbReference type="HAMAP-Rule" id="MF_01114"/>
    </source>
</evidence>
<sequence length="225" mass="26738">MGVLFILGIVTSISSTKKNTKRYVVFIDGKFAFSISDFVLAKYKIKEGLDLSHELIHKILFEENLEYLKQRALDLVSRRPRSEREITNKLENLLKKRISKFSKLLQNDKDISKLLIQETLYFLKKYDYLDDLKFANWIVEQRLNQKKGPLFIKQDLYKKGVNKEIINEALSLIDTSKSIEKSYKQALKKYKNEINEYKKKQKIYSYLMRQGFSYDDIKALFDDFE</sequence>
<evidence type="ECO:0000259" key="7">
    <source>
        <dbReference type="Pfam" id="PF21981"/>
    </source>
</evidence>
<protein>
    <recommendedName>
        <fullName evidence="3 5">Regulatory protein RecX</fullName>
    </recommendedName>
</protein>